<name>A1K6D0_AZOSB</name>
<dbReference type="Proteomes" id="UP000002588">
    <property type="component" value="Chromosome"/>
</dbReference>
<proteinExistence type="predicted"/>
<dbReference type="KEGG" id="azo:azo1768"/>
<protein>
    <submittedName>
        <fullName evidence="1">Hypothetical membrane protein</fullName>
    </submittedName>
</protein>
<keyword evidence="2" id="KW-1185">Reference proteome</keyword>
<evidence type="ECO:0000313" key="2">
    <source>
        <dbReference type="Proteomes" id="UP000002588"/>
    </source>
</evidence>
<gene>
    <name evidence="1" type="ordered locus">azo1768</name>
</gene>
<dbReference type="HOGENOM" id="CLU_2217612_0_0_4"/>
<dbReference type="AlphaFoldDB" id="A1K6D0"/>
<accession>A1K6D0</accession>
<evidence type="ECO:0000313" key="1">
    <source>
        <dbReference type="EMBL" id="CAL94385.1"/>
    </source>
</evidence>
<organism evidence="1 2">
    <name type="scientific">Azoarcus sp. (strain BH72)</name>
    <dbReference type="NCBI Taxonomy" id="418699"/>
    <lineage>
        <taxon>Bacteria</taxon>
        <taxon>Pseudomonadati</taxon>
        <taxon>Pseudomonadota</taxon>
        <taxon>Betaproteobacteria</taxon>
        <taxon>Rhodocyclales</taxon>
        <taxon>Zoogloeaceae</taxon>
        <taxon>Azoarcus</taxon>
    </lineage>
</organism>
<reference evidence="1 2" key="1">
    <citation type="journal article" date="2006" name="Nat. Biotechnol.">
        <title>Complete genome of the mutualistic, N2-fixing grass endophyte Azoarcus sp. strain BH72.</title>
        <authorList>
            <person name="Krause A."/>
            <person name="Ramakumar A."/>
            <person name="Bartels D."/>
            <person name="Battistoni F."/>
            <person name="Bekel T."/>
            <person name="Boch J."/>
            <person name="Boehm M."/>
            <person name="Friedrich F."/>
            <person name="Hurek T."/>
            <person name="Krause L."/>
            <person name="Linke B."/>
            <person name="McHardy A.C."/>
            <person name="Sarkar A."/>
            <person name="Schneiker S."/>
            <person name="Syed A.A."/>
            <person name="Thauer R."/>
            <person name="Vorhoelter F.-J."/>
            <person name="Weidner S."/>
            <person name="Puehler A."/>
            <person name="Reinhold-Hurek B."/>
            <person name="Kaiser O."/>
            <person name="Goesmann A."/>
        </authorList>
    </citation>
    <scope>NUCLEOTIDE SEQUENCE [LARGE SCALE GENOMIC DNA]</scope>
    <source>
        <strain evidence="1 2">BH72</strain>
    </source>
</reference>
<dbReference type="RefSeq" id="WP_011765501.1">
    <property type="nucleotide sequence ID" value="NC_008702.1"/>
</dbReference>
<sequence length="106" mass="11555">MHCTVHCLVSAEDELQPLMERIAAAGIANDAVKIVWRPPAESAAAQVSRAAMSAWGVFLVPAVWWWFLGNAAWFAGGAAEVPGYRPPQRRSALAGRRPRFALLSRD</sequence>
<dbReference type="EMBL" id="AM406670">
    <property type="protein sequence ID" value="CAL94385.1"/>
    <property type="molecule type" value="Genomic_DNA"/>
</dbReference>